<dbReference type="PROSITE" id="PS50070">
    <property type="entry name" value="KRINGLE_2"/>
    <property type="match status" value="4"/>
</dbReference>
<evidence type="ECO:0000313" key="5">
    <source>
        <dbReference type="EMBL" id="CAD7250207.1"/>
    </source>
</evidence>
<keyword evidence="1 3" id="KW-0420">Kringle</keyword>
<dbReference type="InterPro" id="IPR050759">
    <property type="entry name" value="Serine_protease_kringle"/>
</dbReference>
<keyword evidence="6" id="KW-1185">Reference proteome</keyword>
<feature type="domain" description="Kringle" evidence="4">
    <location>
        <begin position="120"/>
        <end position="199"/>
    </location>
</feature>
<organism evidence="5">
    <name type="scientific">Darwinula stevensoni</name>
    <dbReference type="NCBI Taxonomy" id="69355"/>
    <lineage>
        <taxon>Eukaryota</taxon>
        <taxon>Metazoa</taxon>
        <taxon>Ecdysozoa</taxon>
        <taxon>Arthropoda</taxon>
        <taxon>Crustacea</taxon>
        <taxon>Oligostraca</taxon>
        <taxon>Ostracoda</taxon>
        <taxon>Podocopa</taxon>
        <taxon>Podocopida</taxon>
        <taxon>Darwinulocopina</taxon>
        <taxon>Darwinuloidea</taxon>
        <taxon>Darwinulidae</taxon>
        <taxon>Darwinula</taxon>
    </lineage>
</organism>
<dbReference type="EMBL" id="CAJPEV010002719">
    <property type="protein sequence ID" value="CAG0897833.1"/>
    <property type="molecule type" value="Genomic_DNA"/>
</dbReference>
<evidence type="ECO:0000313" key="6">
    <source>
        <dbReference type="Proteomes" id="UP000677054"/>
    </source>
</evidence>
<dbReference type="PROSITE" id="PS00021">
    <property type="entry name" value="KRINGLE_1"/>
    <property type="match status" value="2"/>
</dbReference>
<dbReference type="OrthoDB" id="1915767at2759"/>
<dbReference type="Gene3D" id="2.40.20.10">
    <property type="entry name" value="Plasminogen Kringle 4"/>
    <property type="match status" value="4"/>
</dbReference>
<evidence type="ECO:0000256" key="3">
    <source>
        <dbReference type="PROSITE-ProRule" id="PRU00121"/>
    </source>
</evidence>
<evidence type="ECO:0000256" key="1">
    <source>
        <dbReference type="ARBA" id="ARBA00022572"/>
    </source>
</evidence>
<evidence type="ECO:0000259" key="4">
    <source>
        <dbReference type="PROSITE" id="PS50070"/>
    </source>
</evidence>
<dbReference type="Proteomes" id="UP000677054">
    <property type="component" value="Unassembled WGS sequence"/>
</dbReference>
<proteinExistence type="predicted"/>
<feature type="non-terminal residue" evidence="5">
    <location>
        <position position="413"/>
    </location>
</feature>
<feature type="disulfide bond" evidence="3">
    <location>
        <begin position="276"/>
        <end position="299"/>
    </location>
</feature>
<dbReference type="AlphaFoldDB" id="A0A7R9A9W7"/>
<evidence type="ECO:0000256" key="2">
    <source>
        <dbReference type="ARBA" id="ARBA00023157"/>
    </source>
</evidence>
<feature type="domain" description="Kringle" evidence="4">
    <location>
        <begin position="317"/>
        <end position="396"/>
    </location>
</feature>
<feature type="domain" description="Kringle" evidence="4">
    <location>
        <begin position="76"/>
        <end position="107"/>
    </location>
</feature>
<dbReference type="InterPro" id="IPR013806">
    <property type="entry name" value="Kringle-like"/>
</dbReference>
<dbReference type="PANTHER" id="PTHR24261:SF7">
    <property type="entry name" value="KRINGLE DOMAIN-CONTAINING PROTEIN"/>
    <property type="match status" value="1"/>
</dbReference>
<dbReference type="Pfam" id="PF00051">
    <property type="entry name" value="Kringle"/>
    <property type="match status" value="3"/>
</dbReference>
<feature type="disulfide bond" evidence="3">
    <location>
        <begin position="79"/>
        <end position="102"/>
    </location>
</feature>
<sequence length="413" mass="48034">MLSSGGRVGKKWIGKKAWSKFNCQFGPWCIVDGESYTTWEYCDIRFCERRVDVGTKGGKYPECRLSEKGIDSKSAENHCRNFQHYDRPWCFVSDPKTVWEYCEIPFCDDPNPPECKLSRHGMEYMGKLDVTMSGYPCKPWLTMIGPKLFQAQVYQYVISDELDGSHRFCRNYDENRHGPWCFSDTENGPEWEYCDVPFCSQVDGRPCEIKVAGNCVTPRECKQDEEGTTYIGTENITKKGFQCQAWISNSPNNQLTTLLDYGDLGQYSYYDRENHCRNFQHYDRPWCFVSDPKTVWEYCEIPFCDDPNPPECKLSRHGMEYMGKLDVTMSGYPCKPWLTMIGPKLFQAQVYQYVISDELDGSHRFCRNYDENRHGPWCFSDTDNGPEWEYCDVPFCSQVDGRPCEIKVAGNCV</sequence>
<dbReference type="PANTHER" id="PTHR24261">
    <property type="entry name" value="PLASMINOGEN-RELATED"/>
    <property type="match status" value="1"/>
</dbReference>
<dbReference type="PRINTS" id="PR00018">
    <property type="entry name" value="KRINGLE"/>
</dbReference>
<gene>
    <name evidence="5" type="ORF">DSTB1V02_LOCUS9989</name>
</gene>
<dbReference type="InterPro" id="IPR000001">
    <property type="entry name" value="Kringle"/>
</dbReference>
<dbReference type="SUPFAM" id="SSF57440">
    <property type="entry name" value="Kringle-like"/>
    <property type="match status" value="4"/>
</dbReference>
<comment type="caution">
    <text evidence="3">Lacks conserved residue(s) required for the propagation of feature annotation.</text>
</comment>
<name>A0A7R9A9W7_9CRUS</name>
<dbReference type="InterPro" id="IPR018056">
    <property type="entry name" value="Kringle_CS"/>
</dbReference>
<protein>
    <recommendedName>
        <fullName evidence="4">Kringle domain-containing protein</fullName>
    </recommendedName>
</protein>
<feature type="domain" description="Kringle" evidence="4">
    <location>
        <begin position="226"/>
        <end position="304"/>
    </location>
</feature>
<dbReference type="SMART" id="SM00130">
    <property type="entry name" value="KR"/>
    <property type="match status" value="3"/>
</dbReference>
<dbReference type="EMBL" id="LR902236">
    <property type="protein sequence ID" value="CAD7250207.1"/>
    <property type="molecule type" value="Genomic_DNA"/>
</dbReference>
<dbReference type="InterPro" id="IPR038178">
    <property type="entry name" value="Kringle_sf"/>
</dbReference>
<reference evidence="5" key="1">
    <citation type="submission" date="2020-11" db="EMBL/GenBank/DDBJ databases">
        <authorList>
            <person name="Tran Van P."/>
        </authorList>
    </citation>
    <scope>NUCLEOTIDE SEQUENCE</scope>
</reference>
<keyword evidence="2 3" id="KW-1015">Disulfide bond</keyword>
<accession>A0A7R9A9W7</accession>